<keyword evidence="4 8" id="KW-0812">Transmembrane</keyword>
<evidence type="ECO:0000256" key="5">
    <source>
        <dbReference type="ARBA" id="ARBA00022847"/>
    </source>
</evidence>
<dbReference type="PATRIC" id="fig|45073.5.peg.2519"/>
<dbReference type="InterPro" id="IPR051084">
    <property type="entry name" value="H+-coupled_symporters"/>
</dbReference>
<keyword evidence="6 8" id="KW-1133">Transmembrane helix</keyword>
<dbReference type="PANTHER" id="PTHR43528:SF1">
    <property type="entry name" value="ALPHA-KETOGLUTARATE PERMEASE"/>
    <property type="match status" value="1"/>
</dbReference>
<dbReference type="GO" id="GO:0005886">
    <property type="term" value="C:plasma membrane"/>
    <property type="evidence" value="ECO:0007669"/>
    <property type="project" value="UniProtKB-SubCell"/>
</dbReference>
<feature type="transmembrane region" description="Helical" evidence="8">
    <location>
        <begin position="228"/>
        <end position="255"/>
    </location>
</feature>
<dbReference type="PROSITE" id="PS50850">
    <property type="entry name" value="MFS"/>
    <property type="match status" value="1"/>
</dbReference>
<feature type="transmembrane region" description="Helical" evidence="8">
    <location>
        <begin position="321"/>
        <end position="343"/>
    </location>
</feature>
<keyword evidence="7 8" id="KW-0472">Membrane</keyword>
<feature type="transmembrane region" description="Helical" evidence="8">
    <location>
        <begin position="292"/>
        <end position="315"/>
    </location>
</feature>
<evidence type="ECO:0000313" key="11">
    <source>
        <dbReference type="Proteomes" id="UP000054618"/>
    </source>
</evidence>
<keyword evidence="11" id="KW-1185">Reference proteome</keyword>
<feature type="transmembrane region" description="Helical" evidence="8">
    <location>
        <begin position="391"/>
        <end position="410"/>
    </location>
</feature>
<protein>
    <submittedName>
        <fullName evidence="10">Proline betaine transport protein like protein</fullName>
    </submittedName>
</protein>
<name>A0A0W0XSF7_9GAMM</name>
<proteinExistence type="predicted"/>
<evidence type="ECO:0000313" key="10">
    <source>
        <dbReference type="EMBL" id="KTD47460.1"/>
    </source>
</evidence>
<dbReference type="EMBL" id="LNYS01000020">
    <property type="protein sequence ID" value="KTD47460.1"/>
    <property type="molecule type" value="Genomic_DNA"/>
</dbReference>
<evidence type="ECO:0000256" key="8">
    <source>
        <dbReference type="SAM" id="Phobius"/>
    </source>
</evidence>
<feature type="transmembrane region" description="Helical" evidence="8">
    <location>
        <begin position="261"/>
        <end position="280"/>
    </location>
</feature>
<evidence type="ECO:0000256" key="1">
    <source>
        <dbReference type="ARBA" id="ARBA00004651"/>
    </source>
</evidence>
<reference evidence="10 11" key="1">
    <citation type="submission" date="2015-11" db="EMBL/GenBank/DDBJ databases">
        <title>Genomic analysis of 38 Legionella species identifies large and diverse effector repertoires.</title>
        <authorList>
            <person name="Burstein D."/>
            <person name="Amaro F."/>
            <person name="Zusman T."/>
            <person name="Lifshitz Z."/>
            <person name="Cohen O."/>
            <person name="Gilbert J.A."/>
            <person name="Pupko T."/>
            <person name="Shuman H.A."/>
            <person name="Segal G."/>
        </authorList>
    </citation>
    <scope>NUCLEOTIDE SEQUENCE [LARGE SCALE GENOMIC DNA]</scope>
    <source>
        <strain evidence="10 11">CDC#1442-AUS-E</strain>
    </source>
</reference>
<keyword evidence="3" id="KW-1003">Cell membrane</keyword>
<dbReference type="Proteomes" id="UP000054618">
    <property type="component" value="Unassembled WGS sequence"/>
</dbReference>
<dbReference type="STRING" id="45073.Lqui_2386"/>
<feature type="domain" description="Major facilitator superfamily (MFS) profile" evidence="9">
    <location>
        <begin position="9"/>
        <end position="415"/>
    </location>
</feature>
<accession>A0A0W0XSF7</accession>
<evidence type="ECO:0000256" key="3">
    <source>
        <dbReference type="ARBA" id="ARBA00022475"/>
    </source>
</evidence>
<dbReference type="InterPro" id="IPR011701">
    <property type="entry name" value="MFS"/>
</dbReference>
<feature type="transmembrane region" description="Helical" evidence="8">
    <location>
        <begin position="145"/>
        <end position="171"/>
    </location>
</feature>
<dbReference type="AlphaFoldDB" id="A0A0W0XSF7"/>
<gene>
    <name evidence="10" type="ORF">Lqui_2386</name>
</gene>
<evidence type="ECO:0000256" key="4">
    <source>
        <dbReference type="ARBA" id="ARBA00022692"/>
    </source>
</evidence>
<evidence type="ECO:0000259" key="9">
    <source>
        <dbReference type="PROSITE" id="PS50850"/>
    </source>
</evidence>
<comment type="subcellular location">
    <subcellularLocation>
        <location evidence="1">Cell membrane</location>
        <topology evidence="1">Multi-pass membrane protein</topology>
    </subcellularLocation>
</comment>
<feature type="transmembrane region" description="Helical" evidence="8">
    <location>
        <begin position="105"/>
        <end position="124"/>
    </location>
</feature>
<dbReference type="GO" id="GO:0015293">
    <property type="term" value="F:symporter activity"/>
    <property type="evidence" value="ECO:0007669"/>
    <property type="project" value="UniProtKB-KW"/>
</dbReference>
<feature type="transmembrane region" description="Helical" evidence="8">
    <location>
        <begin position="177"/>
        <end position="196"/>
    </location>
</feature>
<dbReference type="PANTHER" id="PTHR43528">
    <property type="entry name" value="ALPHA-KETOGLUTARATE PERMEASE"/>
    <property type="match status" value="1"/>
</dbReference>
<evidence type="ECO:0000256" key="7">
    <source>
        <dbReference type="ARBA" id="ARBA00023136"/>
    </source>
</evidence>
<comment type="caution">
    <text evidence="10">The sequence shown here is derived from an EMBL/GenBank/DDBJ whole genome shotgun (WGS) entry which is preliminary data.</text>
</comment>
<feature type="transmembrane region" description="Helical" evidence="8">
    <location>
        <begin position="355"/>
        <end position="379"/>
    </location>
</feature>
<evidence type="ECO:0000256" key="2">
    <source>
        <dbReference type="ARBA" id="ARBA00022448"/>
    </source>
</evidence>
<dbReference type="SUPFAM" id="SSF103473">
    <property type="entry name" value="MFS general substrate transporter"/>
    <property type="match status" value="1"/>
</dbReference>
<dbReference type="OrthoDB" id="3690818at2"/>
<dbReference type="Gene3D" id="1.20.1250.20">
    <property type="entry name" value="MFS general substrate transporter like domains"/>
    <property type="match status" value="2"/>
</dbReference>
<dbReference type="InterPro" id="IPR020846">
    <property type="entry name" value="MFS_dom"/>
</dbReference>
<keyword evidence="2" id="KW-0813">Transport</keyword>
<dbReference type="InterPro" id="IPR036259">
    <property type="entry name" value="MFS_trans_sf"/>
</dbReference>
<evidence type="ECO:0000256" key="6">
    <source>
        <dbReference type="ARBA" id="ARBA00022989"/>
    </source>
</evidence>
<feature type="transmembrane region" description="Helical" evidence="8">
    <location>
        <begin position="80"/>
        <end position="99"/>
    </location>
</feature>
<organism evidence="10 11">
    <name type="scientific">Legionella quinlivanii</name>
    <dbReference type="NCBI Taxonomy" id="45073"/>
    <lineage>
        <taxon>Bacteria</taxon>
        <taxon>Pseudomonadati</taxon>
        <taxon>Pseudomonadota</taxon>
        <taxon>Gammaproteobacteria</taxon>
        <taxon>Legionellales</taxon>
        <taxon>Legionellaceae</taxon>
        <taxon>Legionella</taxon>
    </lineage>
</organism>
<dbReference type="Pfam" id="PF07690">
    <property type="entry name" value="MFS_1"/>
    <property type="match status" value="1"/>
</dbReference>
<feature type="transmembrane region" description="Helical" evidence="8">
    <location>
        <begin position="45"/>
        <end position="68"/>
    </location>
</feature>
<keyword evidence="5" id="KW-0769">Symport</keyword>
<sequence>MRASNPIKILFTAIAGTGLQWYDFALFGYFAPIIASNYFPEENQFAALLSAFGVLAVGYLLAPLGSLFFGYIGDRFGRKYALMLSILAMAVPTALVGLVPSYSAIGIAAPIFITILRILQGFVASSEYTGSTLFLIEHAPANRKALYGCLSSSAYSLGSIGAGLAASFFTASFMPDWAWRLAFVLAGILGLFIFYLRNSLEETPEFIQIHETEKQRQPFWAALREKPLAIVGVIGLAWLTGIMTFGTYVFSAAYLHHYFNIPLSFATLAISFALLIDALIEPCFAWLADKTGHLKIMIAGMLGIILLAIPAYYLLSSNNSLFIVLALVILTLLIAITFSPLNAYMTSLFPRSYRYSGFGVAFHIGISLFGGTVPLVMMWLTEKTGNLIAPAWYYIFGAVIGLISVGVCELSRLRQPRQHAELKLSNRQGLYD</sequence>